<dbReference type="Proteomes" id="UP000590811">
    <property type="component" value="Unassembled WGS sequence"/>
</dbReference>
<dbReference type="InterPro" id="IPR006976">
    <property type="entry name" value="VanZ-like"/>
</dbReference>
<dbReference type="PANTHER" id="PTHR36834:SF1">
    <property type="entry name" value="INTEGRAL MEMBRANE PROTEIN"/>
    <property type="match status" value="1"/>
</dbReference>
<name>A0A839Q036_9MICO</name>
<gene>
    <name evidence="3" type="ORF">FHW14_001566</name>
</gene>
<keyword evidence="1" id="KW-1133">Transmembrane helix</keyword>
<reference evidence="3 4" key="1">
    <citation type="submission" date="2020-08" db="EMBL/GenBank/DDBJ databases">
        <title>Genomic Encyclopedia of Type Strains, Phase IV (KMG-V): Genome sequencing to study the core and pangenomes of soil and plant-associated prokaryotes.</title>
        <authorList>
            <person name="Whitman W."/>
        </authorList>
    </citation>
    <scope>NUCLEOTIDE SEQUENCE [LARGE SCALE GENOMIC DNA]</scope>
    <source>
        <strain evidence="3 4">B3ACCR2</strain>
    </source>
</reference>
<feature type="transmembrane region" description="Helical" evidence="1">
    <location>
        <begin position="38"/>
        <end position="60"/>
    </location>
</feature>
<feature type="transmembrane region" description="Helical" evidence="1">
    <location>
        <begin position="6"/>
        <end position="26"/>
    </location>
</feature>
<dbReference type="PANTHER" id="PTHR36834">
    <property type="entry name" value="MEMBRANE PROTEIN-RELATED"/>
    <property type="match status" value="1"/>
</dbReference>
<keyword evidence="1" id="KW-0812">Transmembrane</keyword>
<dbReference type="InterPro" id="IPR053150">
    <property type="entry name" value="Teicoplanin_resist-assoc"/>
</dbReference>
<feature type="transmembrane region" description="Helical" evidence="1">
    <location>
        <begin position="86"/>
        <end position="104"/>
    </location>
</feature>
<keyword evidence="1" id="KW-0472">Membrane</keyword>
<dbReference type="EMBL" id="JACHVT010000003">
    <property type="protein sequence ID" value="MBB2986412.1"/>
    <property type="molecule type" value="Genomic_DNA"/>
</dbReference>
<evidence type="ECO:0000313" key="4">
    <source>
        <dbReference type="Proteomes" id="UP000590811"/>
    </source>
</evidence>
<dbReference type="Pfam" id="PF04892">
    <property type="entry name" value="VanZ"/>
    <property type="match status" value="1"/>
</dbReference>
<evidence type="ECO:0000259" key="2">
    <source>
        <dbReference type="Pfam" id="PF04892"/>
    </source>
</evidence>
<organism evidence="3 4">
    <name type="scientific">Terracoccus luteus</name>
    <dbReference type="NCBI Taxonomy" id="53356"/>
    <lineage>
        <taxon>Bacteria</taxon>
        <taxon>Bacillati</taxon>
        <taxon>Actinomycetota</taxon>
        <taxon>Actinomycetes</taxon>
        <taxon>Micrococcales</taxon>
        <taxon>Intrasporangiaceae</taxon>
        <taxon>Terracoccus</taxon>
    </lineage>
</organism>
<accession>A0A839Q036</accession>
<dbReference type="RefSeq" id="WP_184509492.1">
    <property type="nucleotide sequence ID" value="NZ_JACHVT010000003.1"/>
</dbReference>
<evidence type="ECO:0000256" key="1">
    <source>
        <dbReference type="SAM" id="Phobius"/>
    </source>
</evidence>
<evidence type="ECO:0000313" key="3">
    <source>
        <dbReference type="EMBL" id="MBB2986412.1"/>
    </source>
</evidence>
<feature type="domain" description="VanZ-like" evidence="2">
    <location>
        <begin position="46"/>
        <end position="160"/>
    </location>
</feature>
<comment type="caution">
    <text evidence="3">The sequence shown here is derived from an EMBL/GenBank/DDBJ whole genome shotgun (WGS) entry which is preliminary data.</text>
</comment>
<dbReference type="AlphaFoldDB" id="A0A839Q036"/>
<proteinExistence type="predicted"/>
<protein>
    <submittedName>
        <fullName evidence="3">Glycopeptide antibiotics resistance protein</fullName>
    </submittedName>
</protein>
<sequence length="178" mass="19071">MFHEVPALPVVLPVALTAFVVLLGRLRRRGRLTVPRAAVAASLCVYLGGIIANTVFPVFVGRPARDVPWSAFLVLVPLADYEVSDALLNVALFVPLGMLASLVLTRPSWWRVLSVTAVTSLAIETTQYVTANVLGGGHIADVDDLASNVVGGALGYVLLSTATRIPAVRGLVDRFRWR</sequence>